<proteinExistence type="inferred from homology"/>
<dbReference type="SUPFAM" id="SSF159283">
    <property type="entry name" value="Guanosine diphospho-D-mannose pyrophosphorylase/mannose-6-phosphate isomerase linker domain"/>
    <property type="match status" value="1"/>
</dbReference>
<keyword evidence="3 9" id="KW-0808">Transferase</keyword>
<comment type="catalytic activity">
    <reaction evidence="7">
        <text>alpha-D-mannose 1-phosphate + GTP + H(+) = GDP-alpha-D-mannose + diphosphate</text>
        <dbReference type="Rhea" id="RHEA:15229"/>
        <dbReference type="ChEBI" id="CHEBI:15378"/>
        <dbReference type="ChEBI" id="CHEBI:33019"/>
        <dbReference type="ChEBI" id="CHEBI:37565"/>
        <dbReference type="ChEBI" id="CHEBI:57527"/>
        <dbReference type="ChEBI" id="CHEBI:58409"/>
        <dbReference type="EC" id="2.7.7.13"/>
    </reaction>
</comment>
<keyword evidence="10" id="KW-1185">Reference proteome</keyword>
<evidence type="ECO:0000256" key="5">
    <source>
        <dbReference type="ARBA" id="ARBA00022741"/>
    </source>
</evidence>
<name>A0A2K1E0K7_9FLAO</name>
<sequence>MNKNYYAILMAGGVGSRFWPVSTQDFPKQFHDMLGTGETLIQKTFSRLANMIPKENIFILTNARYNDLVLQQLPDISQRQVVLEPAMRNTAPCILYASLKIQKENPNAVMIVAPSDHWIEDEQAFTQNVQQAFDFCTQNNTLMTLGIQPTFPNTGYGYIEYDKNNSEAIKPVAQFREKPDYETAKQFIAQGNFLWNAGIFMWSVHSVIEAFKGNQPELFQLFEKGIATYNTSDEANFIAENYAKAENISVDYAIMEASQNVFVLPANFDWNDLGTWGSLYDKIDKDDQNNAVVNAQVLIQDASGNMIRTPKNKVVVLDGINDYIIVDKKEVLLIFPKAKEQDIKKILQGVKDKFGDNLA</sequence>
<dbReference type="Pfam" id="PF00483">
    <property type="entry name" value="NTP_transferase"/>
    <property type="match status" value="1"/>
</dbReference>
<dbReference type="CDD" id="cd02509">
    <property type="entry name" value="GDP-M1P_Guanylyltransferase"/>
    <property type="match status" value="1"/>
</dbReference>
<dbReference type="AlphaFoldDB" id="A0A2K1E0K7"/>
<evidence type="ECO:0000313" key="10">
    <source>
        <dbReference type="Proteomes" id="UP000236641"/>
    </source>
</evidence>
<dbReference type="GO" id="GO:0004475">
    <property type="term" value="F:mannose-1-phosphate guanylyltransferase (GTP) activity"/>
    <property type="evidence" value="ECO:0007669"/>
    <property type="project" value="UniProtKB-EC"/>
</dbReference>
<evidence type="ECO:0000256" key="6">
    <source>
        <dbReference type="ARBA" id="ARBA00023134"/>
    </source>
</evidence>
<reference evidence="9 10" key="1">
    <citation type="submission" date="2018-01" db="EMBL/GenBank/DDBJ databases">
        <title>The draft genome of Hanstruepera neustonica JCM19743.</title>
        <authorList>
            <person name="He R.-H."/>
            <person name="Du Z.-J."/>
        </authorList>
    </citation>
    <scope>NUCLEOTIDE SEQUENCE [LARGE SCALE GENOMIC DNA]</scope>
    <source>
        <strain evidence="9 10">JCM19743</strain>
    </source>
</reference>
<comment type="caution">
    <text evidence="9">The sequence shown here is derived from an EMBL/GenBank/DDBJ whole genome shotgun (WGS) entry which is preliminary data.</text>
</comment>
<keyword evidence="5" id="KW-0547">Nucleotide-binding</keyword>
<dbReference type="Gene3D" id="3.90.550.10">
    <property type="entry name" value="Spore Coat Polysaccharide Biosynthesis Protein SpsA, Chain A"/>
    <property type="match status" value="1"/>
</dbReference>
<dbReference type="InterPro" id="IPR051161">
    <property type="entry name" value="Mannose-6P_isomerase_type2"/>
</dbReference>
<dbReference type="InterPro" id="IPR005835">
    <property type="entry name" value="NTP_transferase_dom"/>
</dbReference>
<dbReference type="EC" id="2.7.7.13" evidence="2"/>
<evidence type="ECO:0000256" key="7">
    <source>
        <dbReference type="ARBA" id="ARBA00047343"/>
    </source>
</evidence>
<dbReference type="OrthoDB" id="9806359at2"/>
<dbReference type="EMBL" id="POWF01000002">
    <property type="protein sequence ID" value="PNQ73809.1"/>
    <property type="molecule type" value="Genomic_DNA"/>
</dbReference>
<dbReference type="SUPFAM" id="SSF53448">
    <property type="entry name" value="Nucleotide-diphospho-sugar transferases"/>
    <property type="match status" value="1"/>
</dbReference>
<keyword evidence="6" id="KW-0342">GTP-binding</keyword>
<organism evidence="9 10">
    <name type="scientific">Hanstruepera neustonica</name>
    <dbReference type="NCBI Taxonomy" id="1445657"/>
    <lineage>
        <taxon>Bacteria</taxon>
        <taxon>Pseudomonadati</taxon>
        <taxon>Bacteroidota</taxon>
        <taxon>Flavobacteriia</taxon>
        <taxon>Flavobacteriales</taxon>
        <taxon>Flavobacteriaceae</taxon>
        <taxon>Hanstruepera</taxon>
    </lineage>
</organism>
<protein>
    <recommendedName>
        <fullName evidence="2">mannose-1-phosphate guanylyltransferase</fullName>
        <ecNumber evidence="2">2.7.7.13</ecNumber>
    </recommendedName>
</protein>
<evidence type="ECO:0000256" key="4">
    <source>
        <dbReference type="ARBA" id="ARBA00022695"/>
    </source>
</evidence>
<comment type="similarity">
    <text evidence="1">Belongs to the mannose-6-phosphate isomerase type 2 family.</text>
</comment>
<dbReference type="GO" id="GO:0009298">
    <property type="term" value="P:GDP-mannose biosynthetic process"/>
    <property type="evidence" value="ECO:0007669"/>
    <property type="project" value="TreeGrafter"/>
</dbReference>
<dbReference type="RefSeq" id="WP_103051505.1">
    <property type="nucleotide sequence ID" value="NZ_POWF01000002.1"/>
</dbReference>
<gene>
    <name evidence="9" type="ORF">C1T31_05605</name>
</gene>
<evidence type="ECO:0000256" key="2">
    <source>
        <dbReference type="ARBA" id="ARBA00012387"/>
    </source>
</evidence>
<keyword evidence="4 9" id="KW-0548">Nucleotidyltransferase</keyword>
<dbReference type="InterPro" id="IPR029044">
    <property type="entry name" value="Nucleotide-diphossugar_trans"/>
</dbReference>
<evidence type="ECO:0000259" key="8">
    <source>
        <dbReference type="Pfam" id="PF00483"/>
    </source>
</evidence>
<feature type="domain" description="Nucleotidyl transferase" evidence="8">
    <location>
        <begin position="7"/>
        <end position="286"/>
    </location>
</feature>
<dbReference type="Proteomes" id="UP000236641">
    <property type="component" value="Unassembled WGS sequence"/>
</dbReference>
<evidence type="ECO:0000313" key="9">
    <source>
        <dbReference type="EMBL" id="PNQ73809.1"/>
    </source>
</evidence>
<dbReference type="GO" id="GO:0005525">
    <property type="term" value="F:GTP binding"/>
    <property type="evidence" value="ECO:0007669"/>
    <property type="project" value="UniProtKB-KW"/>
</dbReference>
<dbReference type="FunFam" id="3.90.550.10:FF:000046">
    <property type="entry name" value="Mannose-1-phosphate guanylyltransferase (GDP)"/>
    <property type="match status" value="1"/>
</dbReference>
<dbReference type="PANTHER" id="PTHR46390">
    <property type="entry name" value="MANNOSE-1-PHOSPHATE GUANYLYLTRANSFERASE"/>
    <property type="match status" value="1"/>
</dbReference>
<evidence type="ECO:0000256" key="3">
    <source>
        <dbReference type="ARBA" id="ARBA00022679"/>
    </source>
</evidence>
<dbReference type="InterPro" id="IPR049577">
    <property type="entry name" value="GMPP_N"/>
</dbReference>
<evidence type="ECO:0000256" key="1">
    <source>
        <dbReference type="ARBA" id="ARBA00006115"/>
    </source>
</evidence>
<dbReference type="PANTHER" id="PTHR46390:SF1">
    <property type="entry name" value="MANNOSE-1-PHOSPHATE GUANYLYLTRANSFERASE"/>
    <property type="match status" value="1"/>
</dbReference>
<accession>A0A2K1E0K7</accession>